<dbReference type="Proteomes" id="UP000321386">
    <property type="component" value="Unassembled WGS sequence"/>
</dbReference>
<feature type="transmembrane region" description="Helical" evidence="7">
    <location>
        <begin position="33"/>
        <end position="54"/>
    </location>
</feature>
<comment type="caution">
    <text evidence="9">The sequence shown here is derived from an EMBL/GenBank/DDBJ whole genome shotgun (WGS) entry which is preliminary data.</text>
</comment>
<dbReference type="OrthoDB" id="5289372at2"/>
<dbReference type="GO" id="GO:0005886">
    <property type="term" value="C:plasma membrane"/>
    <property type="evidence" value="ECO:0007669"/>
    <property type="project" value="UniProtKB-SubCell"/>
</dbReference>
<dbReference type="Gene3D" id="1.20.144.10">
    <property type="entry name" value="Phosphatidic acid phosphatase type 2/haloperoxidase"/>
    <property type="match status" value="1"/>
</dbReference>
<dbReference type="GO" id="GO:0016787">
    <property type="term" value="F:hydrolase activity"/>
    <property type="evidence" value="ECO:0007669"/>
    <property type="project" value="UniProtKB-KW"/>
</dbReference>
<dbReference type="EMBL" id="BJUA01000009">
    <property type="protein sequence ID" value="GEK18384.1"/>
    <property type="molecule type" value="Genomic_DNA"/>
</dbReference>
<evidence type="ECO:0000256" key="6">
    <source>
        <dbReference type="ARBA" id="ARBA00023136"/>
    </source>
</evidence>
<dbReference type="SUPFAM" id="SSF48317">
    <property type="entry name" value="Acid phosphatase/Vanadium-dependent haloperoxidase"/>
    <property type="match status" value="1"/>
</dbReference>
<keyword evidence="3 7" id="KW-0812">Transmembrane</keyword>
<feature type="transmembrane region" description="Helical" evidence="7">
    <location>
        <begin position="106"/>
        <end position="130"/>
    </location>
</feature>
<evidence type="ECO:0000256" key="5">
    <source>
        <dbReference type="ARBA" id="ARBA00022989"/>
    </source>
</evidence>
<reference evidence="9 10" key="1">
    <citation type="submission" date="2019-07" db="EMBL/GenBank/DDBJ databases">
        <title>Whole genome shotgun sequence of Cellulomonas persica NBRC 101101.</title>
        <authorList>
            <person name="Hosoyama A."/>
            <person name="Uohara A."/>
            <person name="Ohji S."/>
            <person name="Ichikawa N."/>
        </authorList>
    </citation>
    <scope>NUCLEOTIDE SEQUENCE [LARGE SCALE GENOMIC DNA]</scope>
    <source>
        <strain evidence="9 10">NBRC 101101</strain>
    </source>
</reference>
<dbReference type="AlphaFoldDB" id="A0A510UUM5"/>
<dbReference type="PANTHER" id="PTHR14969:SF62">
    <property type="entry name" value="DECAPRENYLPHOSPHORYL-5-PHOSPHORIBOSE PHOSPHATASE RV3807C-RELATED"/>
    <property type="match status" value="1"/>
</dbReference>
<evidence type="ECO:0000256" key="7">
    <source>
        <dbReference type="SAM" id="Phobius"/>
    </source>
</evidence>
<sequence length="244" mass="26857">MRLDLDRYANDQSAPTGTEFGRDLGLRVGVPAVGLWAVVVGIGLLLVGPLATFGEREVAVNEWFVARRTELLDQLTAFGSTIGNTQIIIGVCLVVVAAVWWRTRQWWYAVVPAIAVATQASVFMLSALVVGRERPDVEALDEAPPTSSFPSGHSGASTALYVTFALMAQRIERTWLRVTLTVILIALPMLVVYSRLYRGMHHVSDVVVGVLNGLVCTVLAWNYLRRTPLPDDEPATDRLEERTR</sequence>
<evidence type="ECO:0000259" key="8">
    <source>
        <dbReference type="SMART" id="SM00014"/>
    </source>
</evidence>
<dbReference type="Pfam" id="PF01569">
    <property type="entry name" value="PAP2"/>
    <property type="match status" value="1"/>
</dbReference>
<organism evidence="9 10">
    <name type="scientific">Cellulomonas persica</name>
    <dbReference type="NCBI Taxonomy" id="76861"/>
    <lineage>
        <taxon>Bacteria</taxon>
        <taxon>Bacillati</taxon>
        <taxon>Actinomycetota</taxon>
        <taxon>Actinomycetes</taxon>
        <taxon>Micrococcales</taxon>
        <taxon>Cellulomonadaceae</taxon>
        <taxon>Cellulomonas</taxon>
    </lineage>
</organism>
<dbReference type="RefSeq" id="WP_146806614.1">
    <property type="nucleotide sequence ID" value="NZ_BJUA01000009.1"/>
</dbReference>
<evidence type="ECO:0000256" key="4">
    <source>
        <dbReference type="ARBA" id="ARBA00022801"/>
    </source>
</evidence>
<proteinExistence type="predicted"/>
<feature type="transmembrane region" description="Helical" evidence="7">
    <location>
        <begin position="206"/>
        <end position="224"/>
    </location>
</feature>
<comment type="subcellular location">
    <subcellularLocation>
        <location evidence="1">Cell membrane</location>
        <topology evidence="1">Multi-pass membrane protein</topology>
    </subcellularLocation>
</comment>
<keyword evidence="10" id="KW-1185">Reference proteome</keyword>
<dbReference type="SMART" id="SM00014">
    <property type="entry name" value="acidPPc"/>
    <property type="match status" value="1"/>
</dbReference>
<keyword evidence="4" id="KW-0378">Hydrolase</keyword>
<evidence type="ECO:0000256" key="1">
    <source>
        <dbReference type="ARBA" id="ARBA00004651"/>
    </source>
</evidence>
<keyword evidence="6 7" id="KW-0472">Membrane</keyword>
<dbReference type="InterPro" id="IPR000326">
    <property type="entry name" value="PAP2/HPO"/>
</dbReference>
<gene>
    <name evidence="9" type="ORF">CPE01_21170</name>
</gene>
<evidence type="ECO:0000256" key="3">
    <source>
        <dbReference type="ARBA" id="ARBA00022692"/>
    </source>
</evidence>
<feature type="transmembrane region" description="Helical" evidence="7">
    <location>
        <begin position="75"/>
        <end position="100"/>
    </location>
</feature>
<keyword evidence="5 7" id="KW-1133">Transmembrane helix</keyword>
<dbReference type="PANTHER" id="PTHR14969">
    <property type="entry name" value="SPHINGOSINE-1-PHOSPHATE PHOSPHOHYDROLASE"/>
    <property type="match status" value="1"/>
</dbReference>
<feature type="domain" description="Phosphatidic acid phosphatase type 2/haloperoxidase" evidence="8">
    <location>
        <begin position="110"/>
        <end position="221"/>
    </location>
</feature>
<evidence type="ECO:0000313" key="10">
    <source>
        <dbReference type="Proteomes" id="UP000321386"/>
    </source>
</evidence>
<evidence type="ECO:0000256" key="2">
    <source>
        <dbReference type="ARBA" id="ARBA00022475"/>
    </source>
</evidence>
<dbReference type="InterPro" id="IPR036938">
    <property type="entry name" value="PAP2/HPO_sf"/>
</dbReference>
<dbReference type="CDD" id="cd03392">
    <property type="entry name" value="PAP2_like_2"/>
    <property type="match status" value="1"/>
</dbReference>
<keyword evidence="2" id="KW-1003">Cell membrane</keyword>
<accession>A0A510UUM5</accession>
<feature type="transmembrane region" description="Helical" evidence="7">
    <location>
        <begin position="175"/>
        <end position="194"/>
    </location>
</feature>
<evidence type="ECO:0000313" key="9">
    <source>
        <dbReference type="EMBL" id="GEK18384.1"/>
    </source>
</evidence>
<protein>
    <recommendedName>
        <fullName evidence="8">Phosphatidic acid phosphatase type 2/haloperoxidase domain-containing protein</fullName>
    </recommendedName>
</protein>
<name>A0A510UUM5_9CELL</name>